<feature type="compositionally biased region" description="Basic and acidic residues" evidence="1">
    <location>
        <begin position="124"/>
        <end position="139"/>
    </location>
</feature>
<keyword evidence="5" id="KW-1185">Reference proteome</keyword>
<comment type="caution">
    <text evidence="4">The sequence shown here is derived from an EMBL/GenBank/DDBJ whole genome shotgun (WGS) entry which is preliminary data.</text>
</comment>
<dbReference type="Pfam" id="PF16013">
    <property type="entry name" value="DUF4781"/>
    <property type="match status" value="1"/>
</dbReference>
<feature type="domain" description="DUF4781" evidence="3">
    <location>
        <begin position="788"/>
        <end position="975"/>
    </location>
</feature>
<dbReference type="Pfam" id="PF13930">
    <property type="entry name" value="Endonuclea_NS_2"/>
    <property type="match status" value="1"/>
</dbReference>
<feature type="region of interest" description="Disordered" evidence="1">
    <location>
        <begin position="358"/>
        <end position="385"/>
    </location>
</feature>
<dbReference type="InterPro" id="IPR044927">
    <property type="entry name" value="Endonuclea_NS_2"/>
</dbReference>
<evidence type="ECO:0000259" key="2">
    <source>
        <dbReference type="Pfam" id="PF13930"/>
    </source>
</evidence>
<dbReference type="InterPro" id="IPR031962">
    <property type="entry name" value="DUF4781"/>
</dbReference>
<evidence type="ECO:0000259" key="3">
    <source>
        <dbReference type="Pfam" id="PF16013"/>
    </source>
</evidence>
<evidence type="ECO:0000313" key="4">
    <source>
        <dbReference type="EMBL" id="MBL4916423.1"/>
    </source>
</evidence>
<proteinExistence type="predicted"/>
<dbReference type="PANTHER" id="PTHR21115">
    <property type="entry name" value="GH06117P-RELATED"/>
    <property type="match status" value="1"/>
</dbReference>
<gene>
    <name evidence="4" type="ORF">JL811_04240</name>
</gene>
<reference evidence="4" key="1">
    <citation type="submission" date="2021-01" db="EMBL/GenBank/DDBJ databases">
        <title>Tabrizicola alba sp. nov. a motile alkaliphilic bacterium isolated from a soda lake.</title>
        <authorList>
            <person name="Szuroczki S."/>
            <person name="Abbaszade G."/>
            <person name="Schumann P."/>
            <person name="Toth E."/>
        </authorList>
    </citation>
    <scope>NUCLEOTIDE SEQUENCE</scope>
    <source>
        <strain evidence="4">DMG-N-6</strain>
    </source>
</reference>
<feature type="region of interest" description="Disordered" evidence="1">
    <location>
        <begin position="250"/>
        <end position="278"/>
    </location>
</feature>
<dbReference type="RefSeq" id="WP_202687080.1">
    <property type="nucleotide sequence ID" value="NZ_JAESVN010000001.1"/>
</dbReference>
<protein>
    <submittedName>
        <fullName evidence="4">DUF4781 domain-containing protein</fullName>
    </submittedName>
</protein>
<sequence length="1410" mass="149432">MPPKPDTAELQKTLASAFQQARSRSVNFAFVIGRDGPVFESDPRRGAPALWATARKQGGGNKGAFGAMTFDSGRLMLRCDEDPAATVPKAFKDMLASCGQTLRFEFFGPEAAKDAEEPTTPKGRKADAGKDDKKTKPGEADAAEEGEEEADDTDPVAVIVKARKRPMNIAWFLGPEGLVLRAHPRKPLDTLRRQAMAGGAQPRGALGVMTVSGKLIELRCEEAPPRSFPKKARQWLADLGQTFKIRVLLPSGETLDSEKEEEGQEETPESSAAPVPAPVSVPNAAAVAVPLAERLDSLTPMLDAARQVLDARQHAALQGLWQMATDQQDSDPGRAIKVIKMLEGRLAGLDLPPLAPATAKTESEVPSAPAPAPATTLPQPPTDPVEAITATVTPERKATIDGWLAEFGEYENAWQLWDDEGGEYVSGALLGRNAQLGALTEAEKVYLAREAARIWRHAGSAENIQEAIEGIGNDPAARRALALGFAASQAGASRIHAQGGHTVDSPEGANAAALMMQRAVDLDPAAVIEAFAGAEGELGRIASGGRGDLFSRRRQQGLLDAVNGGAVDPARADLMTGAIFLSTKENELSDRSYRAALAGAMGRVAGADETGATAAKLEAIFATGGGREMMFGEAIPPELRNWALAQAANNPDFTAEALSEGWESEVAAQAAAGPIAERYTARGLDPFALRTTGPTGALHNTIGQALGAAPTNLPPENETDEARLAREAAGMDHDYYAGDARIGRIAGMIAELGGDPAQMTVLPVVVTSNEFGIASFTVFRLERPEGPRFVDDMGNKYDSLDKWLDLNELPPGKMTYPEALVPGARLVTQNTPCVVDTLGEWLGRVGDGVALAAGITVGVIAIAGSGGLATPLVVAGAGAASWQVGRAGSRLYDDHQRGKDVTDLTDPSVRGNWLEAGAGVLSVGAMGAAMRAGGLVQSGARVTQMTARTTAGLQIASNTADAAAMGDQALMMAQNWDRMDAGDKAMGLLNVAFWAGMGAASTRTGGAMVQDALSFTRLRNQAEFGSPFPVAAHTDLDPGQMRTAYDLDATGMPVNVRIETGGGRSDPVLLALHSNAGRQVEAAGGLMTRLTTMLRGRPDPAPGTQGWEAKLEIEKIGAETDLLRQRLDSEGPRMTPLEREALLLRQQELAEATAHQMARLQDPDLSGEGWIAAPSEGHRQAEARGWPTGDALPEGHHWVSSVEGEPTLRRSDGTIERFEYDPVSGAFRAYSGGAGRTMSIVGHGENEIGFVKDASGRTVEAVATLRRYHVNAERSPEELAAQRAVGDQGLTGDDAGHMIGHRFGLDRGLENLFPQDANFNRGAYKKLENELADWIAVGGEVRVKITLDDFAGTRPAEVDVTYSIVDPRTGHEVYSTFKSFDNDTAQSYDRMSSADIQARMSEYREAGIQE</sequence>
<feature type="domain" description="Type VII secretion system protein EssD-like" evidence="2">
    <location>
        <begin position="1252"/>
        <end position="1364"/>
    </location>
</feature>
<accession>A0A8K0VA34</accession>
<evidence type="ECO:0000256" key="1">
    <source>
        <dbReference type="SAM" id="MobiDB-lite"/>
    </source>
</evidence>
<dbReference type="EMBL" id="JAESVN010000001">
    <property type="protein sequence ID" value="MBL4916423.1"/>
    <property type="molecule type" value="Genomic_DNA"/>
</dbReference>
<name>A0A8K0VA34_9RHOB</name>
<feature type="region of interest" description="Disordered" evidence="1">
    <location>
        <begin position="110"/>
        <end position="154"/>
    </location>
</feature>
<feature type="compositionally biased region" description="Acidic residues" evidence="1">
    <location>
        <begin position="141"/>
        <end position="154"/>
    </location>
</feature>
<dbReference type="PANTHER" id="PTHR21115:SF0">
    <property type="entry name" value="GH06117P-RELATED"/>
    <property type="match status" value="1"/>
</dbReference>
<evidence type="ECO:0000313" key="5">
    <source>
        <dbReference type="Proteomes" id="UP000648908"/>
    </source>
</evidence>
<feature type="compositionally biased region" description="Pro residues" evidence="1">
    <location>
        <begin position="368"/>
        <end position="383"/>
    </location>
</feature>
<dbReference type="Proteomes" id="UP000648908">
    <property type="component" value="Unassembled WGS sequence"/>
</dbReference>
<organism evidence="4 5">
    <name type="scientific">Szabonella alba</name>
    <dbReference type="NCBI Taxonomy" id="2804194"/>
    <lineage>
        <taxon>Bacteria</taxon>
        <taxon>Pseudomonadati</taxon>
        <taxon>Pseudomonadota</taxon>
        <taxon>Alphaproteobacteria</taxon>
        <taxon>Rhodobacterales</taxon>
        <taxon>Paracoccaceae</taxon>
        <taxon>Szabonella</taxon>
    </lineage>
</organism>
<feature type="compositionally biased region" description="Low complexity" evidence="1">
    <location>
        <begin position="269"/>
        <end position="278"/>
    </location>
</feature>
<feature type="compositionally biased region" description="Acidic residues" evidence="1">
    <location>
        <begin position="258"/>
        <end position="268"/>
    </location>
</feature>